<accession>A0ACC1PNM3</accession>
<protein>
    <submittedName>
        <fullName evidence="1">Uncharacterized protein</fullName>
    </submittedName>
</protein>
<dbReference type="EMBL" id="JAPDGR010000141">
    <property type="protein sequence ID" value="KAJ2995248.1"/>
    <property type="molecule type" value="Genomic_DNA"/>
</dbReference>
<reference evidence="1" key="1">
    <citation type="submission" date="2022-10" db="EMBL/GenBank/DDBJ databases">
        <title>Genome Sequence of Xylaria curta.</title>
        <authorList>
            <person name="Buettner E."/>
        </authorList>
    </citation>
    <scope>NUCLEOTIDE SEQUENCE</scope>
    <source>
        <strain evidence="1">Babe10</strain>
    </source>
</reference>
<comment type="caution">
    <text evidence="1">The sequence shown here is derived from an EMBL/GenBank/DDBJ whole genome shotgun (WGS) entry which is preliminary data.</text>
</comment>
<gene>
    <name evidence="1" type="ORF">NUW58_g1328</name>
</gene>
<name>A0ACC1PNM3_9PEZI</name>
<proteinExistence type="predicted"/>
<evidence type="ECO:0000313" key="1">
    <source>
        <dbReference type="EMBL" id="KAJ2995248.1"/>
    </source>
</evidence>
<dbReference type="Proteomes" id="UP001143856">
    <property type="component" value="Unassembled WGS sequence"/>
</dbReference>
<keyword evidence="2" id="KW-1185">Reference proteome</keyword>
<sequence length="651" mass="73377">MTSSRLPSPIREATISALSELRPLDVKRIGVELEGTRENLVYIRPSPSTLFIPIAGDRAKPHDYQALPQGHARFLRRVPQLNEDELIFEFISLPISDNRCDEEYIAISYFWGSLPADRLLVLADGSTVTVTAKVTHILQEIIYQIRCDIIWIDAVCINQQDSSEKSTQISLMVDIYSCAKSVEIWLDAGRPSVHDLSGALIDRDKPSISSDTVNILTLRNFFYAHKPYTIVEILELIWSPWFERAWVVQEYCYAKQHRFHYRGAITSSFFMYKVYEWGIDLVFGRIADGDRSRCEALVPPLIRHFRSLVNRNEHLLRRSDFKYPLEDILAAFYHCKSTEPHDKIVAFLGMANGEWLKNVTVDYDYSPTEFYLSIVLNMMSFSTDFALFGFAGTASRRPLFSDNPRVPSWLPDFSTAPRHDTWSRQWYRFNASGDPNNGGVKPDLFEFQSNEGEVARVAMMIAVGTCIDTVAGIIPGDEQRNVAHLPSFVAAALVMTHHLSPYPTGETPRDALRKTLIAADPICLKCDKLGAGFDELCEGATTGDLGLEKLWALKGRYYQTMLVQGAGGSRGLFWTKNGYMGLAANGIEVGDEIWLLQAARVPFILRGPSLSESREWKCQGYYELVTEAYIHGIMNGELSAKLKNDGGCALL</sequence>
<organism evidence="1 2">
    <name type="scientific">Xylaria curta</name>
    <dbReference type="NCBI Taxonomy" id="42375"/>
    <lineage>
        <taxon>Eukaryota</taxon>
        <taxon>Fungi</taxon>
        <taxon>Dikarya</taxon>
        <taxon>Ascomycota</taxon>
        <taxon>Pezizomycotina</taxon>
        <taxon>Sordariomycetes</taxon>
        <taxon>Xylariomycetidae</taxon>
        <taxon>Xylariales</taxon>
        <taxon>Xylariaceae</taxon>
        <taxon>Xylaria</taxon>
    </lineage>
</organism>
<evidence type="ECO:0000313" key="2">
    <source>
        <dbReference type="Proteomes" id="UP001143856"/>
    </source>
</evidence>